<accession>A0A7J7VYZ8</accession>
<dbReference type="Proteomes" id="UP000527355">
    <property type="component" value="Unassembled WGS sequence"/>
</dbReference>
<proteinExistence type="predicted"/>
<gene>
    <name evidence="2" type="ORF">mMyoMyo1_012352</name>
</gene>
<organism evidence="2 3">
    <name type="scientific">Myotis myotis</name>
    <name type="common">Greater mouse-eared bat</name>
    <name type="synonym">Vespertilio myotis</name>
    <dbReference type="NCBI Taxonomy" id="51298"/>
    <lineage>
        <taxon>Eukaryota</taxon>
        <taxon>Metazoa</taxon>
        <taxon>Chordata</taxon>
        <taxon>Craniata</taxon>
        <taxon>Vertebrata</taxon>
        <taxon>Euteleostomi</taxon>
        <taxon>Mammalia</taxon>
        <taxon>Eutheria</taxon>
        <taxon>Laurasiatheria</taxon>
        <taxon>Chiroptera</taxon>
        <taxon>Yangochiroptera</taxon>
        <taxon>Vespertilionidae</taxon>
        <taxon>Myotis</taxon>
    </lineage>
</organism>
<reference evidence="2 3" key="1">
    <citation type="journal article" date="2020" name="Nature">
        <title>Six reference-quality genomes reveal evolution of bat adaptations.</title>
        <authorList>
            <person name="Jebb D."/>
            <person name="Huang Z."/>
            <person name="Pippel M."/>
            <person name="Hughes G.M."/>
            <person name="Lavrichenko K."/>
            <person name="Devanna P."/>
            <person name="Winkler S."/>
            <person name="Jermiin L.S."/>
            <person name="Skirmuntt E.C."/>
            <person name="Katzourakis A."/>
            <person name="Burkitt-Gray L."/>
            <person name="Ray D.A."/>
            <person name="Sullivan K.A.M."/>
            <person name="Roscito J.G."/>
            <person name="Kirilenko B.M."/>
            <person name="Davalos L.M."/>
            <person name="Corthals A.P."/>
            <person name="Power M.L."/>
            <person name="Jones G."/>
            <person name="Ransome R.D."/>
            <person name="Dechmann D.K.N."/>
            <person name="Locatelli A.G."/>
            <person name="Puechmaille S.J."/>
            <person name="Fedrigo O."/>
            <person name="Jarvis E.D."/>
            <person name="Hiller M."/>
            <person name="Vernes S.C."/>
            <person name="Myers E.W."/>
            <person name="Teeling E.C."/>
        </authorList>
    </citation>
    <scope>NUCLEOTIDE SEQUENCE [LARGE SCALE GENOMIC DNA]</scope>
    <source>
        <strain evidence="2">MMyoMyo1</strain>
        <tissue evidence="2">Flight muscle</tissue>
    </source>
</reference>
<evidence type="ECO:0000313" key="3">
    <source>
        <dbReference type="Proteomes" id="UP000527355"/>
    </source>
</evidence>
<keyword evidence="1" id="KW-0472">Membrane</keyword>
<keyword evidence="1" id="KW-0812">Transmembrane</keyword>
<keyword evidence="3" id="KW-1185">Reference proteome</keyword>
<dbReference type="AlphaFoldDB" id="A0A7J7VYZ8"/>
<evidence type="ECO:0000256" key="1">
    <source>
        <dbReference type="SAM" id="Phobius"/>
    </source>
</evidence>
<sequence length="129" mass="13791">MIATVSSFTGPWGGPEFGSRIFCCLFCFVITDVAFQGYQAGNSRRPLLSPAGRGHCFLQSPSQRQLPPGKPDVSTAGVIFRGWGGLCLSLIFSGIWLGCGDPLFFNSQRKLSRICPQSLGLGNECKGVG</sequence>
<comment type="caution">
    <text evidence="2">The sequence shown here is derived from an EMBL/GenBank/DDBJ whole genome shotgun (WGS) entry which is preliminary data.</text>
</comment>
<name>A0A7J7VYZ8_MYOMY</name>
<evidence type="ECO:0000313" key="2">
    <source>
        <dbReference type="EMBL" id="KAF6330362.1"/>
    </source>
</evidence>
<feature type="transmembrane region" description="Helical" evidence="1">
    <location>
        <begin position="17"/>
        <end position="35"/>
    </location>
</feature>
<keyword evidence="1" id="KW-1133">Transmembrane helix</keyword>
<protein>
    <submittedName>
        <fullName evidence="2">Uncharacterized protein</fullName>
    </submittedName>
</protein>
<dbReference type="EMBL" id="JABWUV010000009">
    <property type="protein sequence ID" value="KAF6330362.1"/>
    <property type="molecule type" value="Genomic_DNA"/>
</dbReference>